<dbReference type="AlphaFoldDB" id="A0A2S0PCF9"/>
<dbReference type="KEGG" id="maer:DAI18_14275"/>
<gene>
    <name evidence="5" type="ORF">DAI18_14275</name>
</gene>
<keyword evidence="6" id="KW-1185">Reference proteome</keyword>
<evidence type="ECO:0000313" key="5">
    <source>
        <dbReference type="EMBL" id="AVY95078.1"/>
    </source>
</evidence>
<dbReference type="Proteomes" id="UP000244173">
    <property type="component" value="Chromosome"/>
</dbReference>
<reference evidence="5 6" key="1">
    <citation type="submission" date="2018-04" db="EMBL/GenBank/DDBJ databases">
        <title>Denitrifier Microvirgula.</title>
        <authorList>
            <person name="Anderson E."/>
            <person name="Jang J."/>
            <person name="Ishii S."/>
        </authorList>
    </citation>
    <scope>NUCLEOTIDE SEQUENCE [LARGE SCALE GENOMIC DNA]</scope>
    <source>
        <strain evidence="5 6">BE2.4</strain>
    </source>
</reference>
<dbReference type="STRING" id="1122240.GCA_000620105_01434"/>
<evidence type="ECO:0000256" key="2">
    <source>
        <dbReference type="ARBA" id="ARBA00034247"/>
    </source>
</evidence>
<feature type="transmembrane region" description="Helical" evidence="3">
    <location>
        <begin position="355"/>
        <end position="372"/>
    </location>
</feature>
<dbReference type="Gene3D" id="3.30.70.270">
    <property type="match status" value="1"/>
</dbReference>
<evidence type="ECO:0000256" key="3">
    <source>
        <dbReference type="SAM" id="Phobius"/>
    </source>
</evidence>
<dbReference type="PANTHER" id="PTHR45138:SF9">
    <property type="entry name" value="DIGUANYLATE CYCLASE DGCM-RELATED"/>
    <property type="match status" value="1"/>
</dbReference>
<feature type="domain" description="GGDEF" evidence="4">
    <location>
        <begin position="411"/>
        <end position="546"/>
    </location>
</feature>
<evidence type="ECO:0000256" key="1">
    <source>
        <dbReference type="ARBA" id="ARBA00012528"/>
    </source>
</evidence>
<proteinExistence type="predicted"/>
<protein>
    <recommendedName>
        <fullName evidence="1">diguanylate cyclase</fullName>
        <ecNumber evidence="1">2.7.7.65</ecNumber>
    </recommendedName>
</protein>
<dbReference type="NCBIfam" id="TIGR00254">
    <property type="entry name" value="GGDEF"/>
    <property type="match status" value="1"/>
</dbReference>
<dbReference type="InterPro" id="IPR050469">
    <property type="entry name" value="Diguanylate_Cyclase"/>
</dbReference>
<dbReference type="SMART" id="SM00267">
    <property type="entry name" value="GGDEF"/>
    <property type="match status" value="1"/>
</dbReference>
<dbReference type="FunFam" id="3.30.70.270:FF:000001">
    <property type="entry name" value="Diguanylate cyclase domain protein"/>
    <property type="match status" value="1"/>
</dbReference>
<dbReference type="InterPro" id="IPR043128">
    <property type="entry name" value="Rev_trsase/Diguanyl_cyclase"/>
</dbReference>
<comment type="catalytic activity">
    <reaction evidence="2">
        <text>2 GTP = 3',3'-c-di-GMP + 2 diphosphate</text>
        <dbReference type="Rhea" id="RHEA:24898"/>
        <dbReference type="ChEBI" id="CHEBI:33019"/>
        <dbReference type="ChEBI" id="CHEBI:37565"/>
        <dbReference type="ChEBI" id="CHEBI:58805"/>
        <dbReference type="EC" id="2.7.7.65"/>
    </reaction>
</comment>
<dbReference type="SMART" id="SM01080">
    <property type="entry name" value="CHASE2"/>
    <property type="match status" value="1"/>
</dbReference>
<feature type="transmembrane region" description="Helical" evidence="3">
    <location>
        <begin position="303"/>
        <end position="322"/>
    </location>
</feature>
<keyword evidence="3" id="KW-0812">Transmembrane</keyword>
<dbReference type="PROSITE" id="PS50887">
    <property type="entry name" value="GGDEF"/>
    <property type="match status" value="1"/>
</dbReference>
<dbReference type="Pfam" id="PF00990">
    <property type="entry name" value="GGDEF"/>
    <property type="match status" value="1"/>
</dbReference>
<name>A0A2S0PCF9_9NEIS</name>
<dbReference type="GO" id="GO:1902201">
    <property type="term" value="P:negative regulation of bacterial-type flagellum-dependent cell motility"/>
    <property type="evidence" value="ECO:0007669"/>
    <property type="project" value="TreeGrafter"/>
</dbReference>
<dbReference type="InterPro" id="IPR000160">
    <property type="entry name" value="GGDEF_dom"/>
</dbReference>
<evidence type="ECO:0000313" key="6">
    <source>
        <dbReference type="Proteomes" id="UP000244173"/>
    </source>
</evidence>
<dbReference type="EMBL" id="CP028519">
    <property type="protein sequence ID" value="AVY95078.1"/>
    <property type="molecule type" value="Genomic_DNA"/>
</dbReference>
<organism evidence="5 6">
    <name type="scientific">Microvirgula aerodenitrificans</name>
    <dbReference type="NCBI Taxonomy" id="57480"/>
    <lineage>
        <taxon>Bacteria</taxon>
        <taxon>Pseudomonadati</taxon>
        <taxon>Pseudomonadota</taxon>
        <taxon>Betaproteobacteria</taxon>
        <taxon>Neisseriales</taxon>
        <taxon>Aquaspirillaceae</taxon>
        <taxon>Microvirgula</taxon>
    </lineage>
</organism>
<dbReference type="GO" id="GO:0052621">
    <property type="term" value="F:diguanylate cyclase activity"/>
    <property type="evidence" value="ECO:0007669"/>
    <property type="project" value="UniProtKB-EC"/>
</dbReference>
<dbReference type="CDD" id="cd01949">
    <property type="entry name" value="GGDEF"/>
    <property type="match status" value="1"/>
</dbReference>
<dbReference type="SUPFAM" id="SSF55073">
    <property type="entry name" value="Nucleotide cyclase"/>
    <property type="match status" value="1"/>
</dbReference>
<feature type="transmembrane region" description="Helical" evidence="3">
    <location>
        <begin position="327"/>
        <end position="349"/>
    </location>
</feature>
<keyword evidence="3" id="KW-1133">Transmembrane helix</keyword>
<dbReference type="GO" id="GO:0005886">
    <property type="term" value="C:plasma membrane"/>
    <property type="evidence" value="ECO:0007669"/>
    <property type="project" value="TreeGrafter"/>
</dbReference>
<dbReference type="EC" id="2.7.7.65" evidence="1"/>
<dbReference type="Pfam" id="PF05226">
    <property type="entry name" value="CHASE2"/>
    <property type="match status" value="1"/>
</dbReference>
<evidence type="ECO:0000259" key="4">
    <source>
        <dbReference type="PROSITE" id="PS50887"/>
    </source>
</evidence>
<sequence length="556" mass="60019">MRLIIMRLNSKRSRYLAKHRTLAWLRRHGMPIVVMLLTIAVILHQGSTRIDLWLLDGLSELKASPSSDDIVIVAIDERSLSQLGSWPWPRELHAHLLDRLHGARAVALDLIIADPSPQPESDLELARAMRRHGHVYLPIVVENAEGKPKEVAPLPALVAAAKGLGTLDFERDSDGLIRRFYLHSGLGAPVWPAFATSVLGTTRKAVPPGSMATLDGWARSGERQIPYFSGKVGYPTLSYVDVLGSTGNIDAIQGKIVYVGVTVRGMGDVYRTPVSDMPGVVINAAATQGAMEGSLIKTLDADWLTWLLLCPALLWLLVHPFIRPTSVLAVGCGAALALLLCSVTAYFAFRFWLPLASLALILLVSVLVESIIDQQRFKKLALTDALTGVGNRLCFNESFRSAINMPNGRQRPIGLMILDIDNFKLYNDHFGHAAGDDVLRRVGSVLLAACPRKGLAARIGGEEFAILLPGAGKGEMNAVAESVRANLEALRIPHPANGGGIVTCSVGVVCRAVGAEGNQRELFVEADEALYEAKKNGRNQVRVAGRTIVPVSPAAA</sequence>
<dbReference type="GO" id="GO:0043709">
    <property type="term" value="P:cell adhesion involved in single-species biofilm formation"/>
    <property type="evidence" value="ECO:0007669"/>
    <property type="project" value="TreeGrafter"/>
</dbReference>
<dbReference type="PANTHER" id="PTHR45138">
    <property type="entry name" value="REGULATORY COMPONENTS OF SENSORY TRANSDUCTION SYSTEM"/>
    <property type="match status" value="1"/>
</dbReference>
<keyword evidence="3" id="KW-0472">Membrane</keyword>
<accession>A0A2S0PCF9</accession>
<dbReference type="InterPro" id="IPR029787">
    <property type="entry name" value="Nucleotide_cyclase"/>
</dbReference>
<dbReference type="InterPro" id="IPR007890">
    <property type="entry name" value="CHASE2"/>
</dbReference>